<evidence type="ECO:0000313" key="2">
    <source>
        <dbReference type="Proteomes" id="UP001139031"/>
    </source>
</evidence>
<keyword evidence="2" id="KW-1185">Reference proteome</keyword>
<evidence type="ECO:0000313" key="1">
    <source>
        <dbReference type="EMBL" id="MBZ5709168.1"/>
    </source>
</evidence>
<proteinExistence type="predicted"/>
<dbReference type="Gene3D" id="3.90.1720.10">
    <property type="entry name" value="endopeptidase domain like (from Nostoc punctiforme)"/>
    <property type="match status" value="1"/>
</dbReference>
<comment type="caution">
    <text evidence="1">The sequence shown here is derived from an EMBL/GenBank/DDBJ whole genome shotgun (WGS) entry which is preliminary data.</text>
</comment>
<name>A0ABS7TLR6_9BACT</name>
<organism evidence="1 2">
    <name type="scientific">Nannocystis pusilla</name>
    <dbReference type="NCBI Taxonomy" id="889268"/>
    <lineage>
        <taxon>Bacteria</taxon>
        <taxon>Pseudomonadati</taxon>
        <taxon>Myxococcota</taxon>
        <taxon>Polyangia</taxon>
        <taxon>Nannocystales</taxon>
        <taxon>Nannocystaceae</taxon>
        <taxon>Nannocystis</taxon>
    </lineage>
</organism>
<evidence type="ECO:0008006" key="3">
    <source>
        <dbReference type="Google" id="ProtNLM"/>
    </source>
</evidence>
<gene>
    <name evidence="1" type="ORF">K7C98_07840</name>
</gene>
<protein>
    <recommendedName>
        <fullName evidence="3">DUF1460 domain-containing protein</fullName>
    </recommendedName>
</protein>
<dbReference type="RefSeq" id="WP_224190946.1">
    <property type="nucleotide sequence ID" value="NZ_JAIRAU010000004.1"/>
</dbReference>
<dbReference type="Proteomes" id="UP001139031">
    <property type="component" value="Unassembled WGS sequence"/>
</dbReference>
<reference evidence="1" key="1">
    <citation type="submission" date="2021-08" db="EMBL/GenBank/DDBJ databases">
        <authorList>
            <person name="Stevens D.C."/>
        </authorList>
    </citation>
    <scope>NUCLEOTIDE SEQUENCE</scope>
    <source>
        <strain evidence="1">DSM 53165</strain>
    </source>
</reference>
<dbReference type="EMBL" id="JAIRAU010000004">
    <property type="protein sequence ID" value="MBZ5709168.1"/>
    <property type="molecule type" value="Genomic_DNA"/>
</dbReference>
<accession>A0ABS7TLR6</accession>
<sequence>MSSGTGCRADAEPAAAAAGAAASPAPAAEFAATLAAVAAERARLAARYARAGDEATRAAVRAEARTYFRTTVVREVFPAWLGMPWGLGKNSTADRPHAPGMTVACGYFVAAVLENAGLALSSRYKYAQAPALQVQKALAPAAADLHRYFSVPGETLAAEIAGLGDGLYIIGLANHIGFVVVDGGDVRLVHASYTGARVVTDEPLVSAQAIADSRPKGYFVTPVMHDDRLADLWLRGAAVPL</sequence>